<evidence type="ECO:0000256" key="11">
    <source>
        <dbReference type="ARBA" id="ARBA00023211"/>
    </source>
</evidence>
<evidence type="ECO:0000256" key="5">
    <source>
        <dbReference type="ARBA" id="ARBA00007383"/>
    </source>
</evidence>
<protein>
    <recommendedName>
        <fullName evidence="13">Ribonuclease</fullName>
        <ecNumber evidence="13">3.1.26.4</ecNumber>
    </recommendedName>
</protein>
<dbReference type="Gene3D" id="3.30.420.10">
    <property type="entry name" value="Ribonuclease H-like superfamily/Ribonuclease H"/>
    <property type="match status" value="1"/>
</dbReference>
<comment type="caution">
    <text evidence="15">The sequence shown here is derived from an EMBL/GenBank/DDBJ whole genome shotgun (WGS) entry which is preliminary data.</text>
</comment>
<evidence type="ECO:0000256" key="13">
    <source>
        <dbReference type="RuleBase" id="RU003515"/>
    </source>
</evidence>
<keyword evidence="10 12" id="KW-0378">Hydrolase</keyword>
<keyword evidence="8 12" id="KW-0479">Metal-binding</keyword>
<evidence type="ECO:0000256" key="1">
    <source>
        <dbReference type="ARBA" id="ARBA00000077"/>
    </source>
</evidence>
<dbReference type="InterPro" id="IPR012337">
    <property type="entry name" value="RNaseH-like_sf"/>
</dbReference>
<dbReference type="RefSeq" id="WP_043055474.1">
    <property type="nucleotide sequence ID" value="NZ_LXEY01000110.1"/>
</dbReference>
<comment type="subcellular location">
    <subcellularLocation>
        <location evidence="4">Cytoplasm</location>
    </subcellularLocation>
</comment>
<dbReference type="InterPro" id="IPR024567">
    <property type="entry name" value="RNase_HII/HIII_dom"/>
</dbReference>
<dbReference type="Proteomes" id="UP000078292">
    <property type="component" value="Unassembled WGS sequence"/>
</dbReference>
<accession>A0A1B7LVF7</accession>
<keyword evidence="11" id="KW-0464">Manganese</keyword>
<evidence type="ECO:0000256" key="6">
    <source>
        <dbReference type="ARBA" id="ARBA00022490"/>
    </source>
</evidence>
<dbReference type="GO" id="GO:0003723">
    <property type="term" value="F:RNA binding"/>
    <property type="evidence" value="ECO:0007669"/>
    <property type="project" value="UniProtKB-UniRule"/>
</dbReference>
<keyword evidence="6" id="KW-0963">Cytoplasm</keyword>
<comment type="similarity">
    <text evidence="5 13">Belongs to the RNase HII family.</text>
</comment>
<evidence type="ECO:0000313" key="16">
    <source>
        <dbReference type="Proteomes" id="UP000078292"/>
    </source>
</evidence>
<evidence type="ECO:0000313" key="15">
    <source>
        <dbReference type="EMBL" id="OAV52185.1"/>
    </source>
</evidence>
<dbReference type="CDD" id="cd07182">
    <property type="entry name" value="RNase_HII_bacteria_HII_like"/>
    <property type="match status" value="1"/>
</dbReference>
<dbReference type="GO" id="GO:0005737">
    <property type="term" value="C:cytoplasm"/>
    <property type="evidence" value="ECO:0007669"/>
    <property type="project" value="UniProtKB-SubCell"/>
</dbReference>
<proteinExistence type="inferred from homology"/>
<dbReference type="OrthoDB" id="9803420at2"/>
<dbReference type="GO" id="GO:0032299">
    <property type="term" value="C:ribonuclease H2 complex"/>
    <property type="evidence" value="ECO:0007669"/>
    <property type="project" value="TreeGrafter"/>
</dbReference>
<dbReference type="EC" id="3.1.26.4" evidence="13"/>
<evidence type="ECO:0000259" key="14">
    <source>
        <dbReference type="PROSITE" id="PS51975"/>
    </source>
</evidence>
<feature type="binding site" evidence="12">
    <location>
        <position position="27"/>
    </location>
    <ligand>
        <name>a divalent metal cation</name>
        <dbReference type="ChEBI" id="CHEBI:60240"/>
    </ligand>
</feature>
<evidence type="ECO:0000256" key="7">
    <source>
        <dbReference type="ARBA" id="ARBA00022722"/>
    </source>
</evidence>
<dbReference type="PANTHER" id="PTHR10954">
    <property type="entry name" value="RIBONUCLEASE H2 SUBUNIT A"/>
    <property type="match status" value="1"/>
</dbReference>
<dbReference type="GO" id="GO:0046872">
    <property type="term" value="F:metal ion binding"/>
    <property type="evidence" value="ECO:0007669"/>
    <property type="project" value="UniProtKB-KW"/>
</dbReference>
<keyword evidence="16" id="KW-1185">Reference proteome</keyword>
<reference evidence="15 16" key="1">
    <citation type="submission" date="2016-04" db="EMBL/GenBank/DDBJ databases">
        <title>First whole genome shotgun sequence of the bacterium Enteractinococcus sp. strain UASWS1574.</title>
        <authorList>
            <person name="Crovadore J."/>
            <person name="Chablais R."/>
            <person name="Lefort F."/>
        </authorList>
    </citation>
    <scope>NUCLEOTIDE SEQUENCE [LARGE SCALE GENOMIC DNA]</scope>
    <source>
        <strain evidence="15 16">UASWS1574</strain>
    </source>
</reference>
<dbReference type="NCBIfam" id="NF000595">
    <property type="entry name" value="PRK00015.1-3"/>
    <property type="match status" value="1"/>
</dbReference>
<dbReference type="PROSITE" id="PS51975">
    <property type="entry name" value="RNASE_H_2"/>
    <property type="match status" value="1"/>
</dbReference>
<dbReference type="GO" id="GO:0006298">
    <property type="term" value="P:mismatch repair"/>
    <property type="evidence" value="ECO:0007669"/>
    <property type="project" value="TreeGrafter"/>
</dbReference>
<dbReference type="InterPro" id="IPR036397">
    <property type="entry name" value="RNaseH_sf"/>
</dbReference>
<organism evidence="15 16">
    <name type="scientific">Enteractinococcus helveticum</name>
    <dbReference type="NCBI Taxonomy" id="1837282"/>
    <lineage>
        <taxon>Bacteria</taxon>
        <taxon>Bacillati</taxon>
        <taxon>Actinomycetota</taxon>
        <taxon>Actinomycetes</taxon>
        <taxon>Micrococcales</taxon>
        <taxon>Micrococcaceae</taxon>
    </lineage>
</organism>
<comment type="cofactor">
    <cofactor evidence="2">
        <name>Mg(2+)</name>
        <dbReference type="ChEBI" id="CHEBI:18420"/>
    </cofactor>
</comment>
<comment type="function">
    <text evidence="3 13">Endonuclease that specifically degrades the RNA of RNA-DNA hybrids.</text>
</comment>
<evidence type="ECO:0000256" key="2">
    <source>
        <dbReference type="ARBA" id="ARBA00001946"/>
    </source>
</evidence>
<dbReference type="SUPFAM" id="SSF53098">
    <property type="entry name" value="Ribonuclease H-like"/>
    <property type="match status" value="1"/>
</dbReference>
<dbReference type="AlphaFoldDB" id="A0A1B7LVF7"/>
<keyword evidence="7 12" id="KW-0540">Nuclease</keyword>
<gene>
    <name evidence="15" type="ORF">A6F49_00995</name>
</gene>
<dbReference type="Pfam" id="PF01351">
    <property type="entry name" value="RNase_HII"/>
    <property type="match status" value="1"/>
</dbReference>
<sequence>MISTPDLSLETQLADMCGHTMIAGMDEVGRGALAGPVAVGIAAVDVAMSQPLPGLRDSKKLTARQREQLMETIPVWASTAVGMATADEIDAFGISAALGLAGRRAWDQLVSHSPTPAGLVLDGNTQWLQNAPAESVELLAPIDARIVMQTKADATCATVSAAAIAAKVTRDALMVELAKLHPDYGWDSNKGYGSASHRAALTERGVTDYHRKSWNLVPAAIHQRLL</sequence>
<evidence type="ECO:0000256" key="8">
    <source>
        <dbReference type="ARBA" id="ARBA00022723"/>
    </source>
</evidence>
<name>A0A1B7LVF7_9MICC</name>
<dbReference type="GO" id="GO:0043137">
    <property type="term" value="P:DNA replication, removal of RNA primer"/>
    <property type="evidence" value="ECO:0007669"/>
    <property type="project" value="TreeGrafter"/>
</dbReference>
<keyword evidence="9 12" id="KW-0255">Endonuclease</keyword>
<comment type="catalytic activity">
    <reaction evidence="1 12 13">
        <text>Endonucleolytic cleavage to 5'-phosphomonoester.</text>
        <dbReference type="EC" id="3.1.26.4"/>
    </reaction>
</comment>
<dbReference type="InterPro" id="IPR022898">
    <property type="entry name" value="RNase_HII"/>
</dbReference>
<evidence type="ECO:0000256" key="4">
    <source>
        <dbReference type="ARBA" id="ARBA00004496"/>
    </source>
</evidence>
<dbReference type="InterPro" id="IPR001352">
    <property type="entry name" value="RNase_HII/HIII"/>
</dbReference>
<feature type="domain" description="RNase H type-2" evidence="14">
    <location>
        <begin position="20"/>
        <end position="226"/>
    </location>
</feature>
<dbReference type="PANTHER" id="PTHR10954:SF18">
    <property type="entry name" value="RIBONUCLEASE HII"/>
    <property type="match status" value="1"/>
</dbReference>
<feature type="binding site" evidence="12">
    <location>
        <position position="122"/>
    </location>
    <ligand>
        <name>a divalent metal cation</name>
        <dbReference type="ChEBI" id="CHEBI:60240"/>
    </ligand>
</feature>
<feature type="binding site" evidence="12">
    <location>
        <position position="26"/>
    </location>
    <ligand>
        <name>a divalent metal cation</name>
        <dbReference type="ChEBI" id="CHEBI:60240"/>
    </ligand>
</feature>
<dbReference type="EMBL" id="LXEY01000110">
    <property type="protein sequence ID" value="OAV52185.1"/>
    <property type="molecule type" value="Genomic_DNA"/>
</dbReference>
<evidence type="ECO:0000256" key="3">
    <source>
        <dbReference type="ARBA" id="ARBA00004065"/>
    </source>
</evidence>
<evidence type="ECO:0000256" key="9">
    <source>
        <dbReference type="ARBA" id="ARBA00022759"/>
    </source>
</evidence>
<dbReference type="GO" id="GO:0004523">
    <property type="term" value="F:RNA-DNA hybrid ribonuclease activity"/>
    <property type="evidence" value="ECO:0007669"/>
    <property type="project" value="UniProtKB-UniRule"/>
</dbReference>
<dbReference type="STRING" id="1837282.A6F49_00995"/>
<evidence type="ECO:0000256" key="10">
    <source>
        <dbReference type="ARBA" id="ARBA00022801"/>
    </source>
</evidence>
<comment type="cofactor">
    <cofactor evidence="12">
        <name>Mn(2+)</name>
        <dbReference type="ChEBI" id="CHEBI:29035"/>
    </cofactor>
    <cofactor evidence="12">
        <name>Mg(2+)</name>
        <dbReference type="ChEBI" id="CHEBI:18420"/>
    </cofactor>
    <text evidence="12">Manganese or magnesium. Binds 1 divalent metal ion per monomer in the absence of substrate. May bind a second metal ion after substrate binding.</text>
</comment>
<evidence type="ECO:0000256" key="12">
    <source>
        <dbReference type="PROSITE-ProRule" id="PRU01319"/>
    </source>
</evidence>